<dbReference type="PANTHER" id="PTHR24249:SF424">
    <property type="entry name" value="G-PROTEIN COUPLED RECEPTORS FAMILY 1 PROFILE DOMAIN-CONTAINING PROTEIN"/>
    <property type="match status" value="1"/>
</dbReference>
<evidence type="ECO:0000256" key="7">
    <source>
        <dbReference type="ARBA" id="ARBA00023170"/>
    </source>
</evidence>
<feature type="transmembrane region" description="Helical" evidence="9">
    <location>
        <begin position="20"/>
        <end position="43"/>
    </location>
</feature>
<organism evidence="12 14">
    <name type="scientific">Dracunculus medinensis</name>
    <name type="common">Guinea worm</name>
    <dbReference type="NCBI Taxonomy" id="318479"/>
    <lineage>
        <taxon>Eukaryota</taxon>
        <taxon>Metazoa</taxon>
        <taxon>Ecdysozoa</taxon>
        <taxon>Nematoda</taxon>
        <taxon>Chromadorea</taxon>
        <taxon>Rhabditida</taxon>
        <taxon>Spirurina</taxon>
        <taxon>Dracunculoidea</taxon>
        <taxon>Dracunculidae</taxon>
        <taxon>Dracunculus</taxon>
    </lineage>
</organism>
<dbReference type="WBParaSite" id="DME_0000380901-mRNA-1">
    <property type="protein sequence ID" value="DME_0000380901-mRNA-1"/>
    <property type="gene ID" value="DME_0000380901"/>
</dbReference>
<reference evidence="11 13" key="2">
    <citation type="submission" date="2018-11" db="EMBL/GenBank/DDBJ databases">
        <authorList>
            <consortium name="Pathogen Informatics"/>
        </authorList>
    </citation>
    <scope>NUCLEOTIDE SEQUENCE [LARGE SCALE GENOMIC DNA]</scope>
</reference>
<evidence type="ECO:0000259" key="10">
    <source>
        <dbReference type="PROSITE" id="PS50262"/>
    </source>
</evidence>
<reference evidence="14" key="1">
    <citation type="submission" date="2016-03" db="UniProtKB">
        <authorList>
            <consortium name="WormBaseParasite"/>
        </authorList>
    </citation>
    <scope>IDENTIFICATION</scope>
</reference>
<feature type="transmembrane region" description="Helical" evidence="9">
    <location>
        <begin position="186"/>
        <end position="209"/>
    </location>
</feature>
<keyword evidence="6 9" id="KW-0472">Membrane</keyword>
<evidence type="ECO:0000256" key="4">
    <source>
        <dbReference type="ARBA" id="ARBA00022989"/>
    </source>
</evidence>
<dbReference type="Proteomes" id="UP000038040">
    <property type="component" value="Unplaced"/>
</dbReference>
<dbReference type="OrthoDB" id="5969463at2759"/>
<sequence>SISSCNTINSEYCRFNAVDLFVFIGLESLGITAILGNISLIIVFVKNNYINKASFILILSLSVADLLHGVVTTFYFYPPIIFKRHQFSSFIMRIFNIVDWVAWSITLTHMSAICIDRLFAVTMYGQYATLITAKRVQIYSIMCWLIFSSINLVFFIFNFCCIIAPLKEHDYYSFGYLNGNGYNIYILIYSPIEAITIFILAITNPITLIQIYKRWKRRLALHNDIPSFLLYDLSNEEEQILNINRNSFWTYIKRKFSNPRKQLILASAMLIEMSIKMGSQFITTQNIKEFTIRKKINRQQQRVMMQV</sequence>
<evidence type="ECO:0000313" key="12">
    <source>
        <dbReference type="Proteomes" id="UP000038040"/>
    </source>
</evidence>
<dbReference type="GO" id="GO:0004930">
    <property type="term" value="F:G protein-coupled receptor activity"/>
    <property type="evidence" value="ECO:0007669"/>
    <property type="project" value="UniProtKB-KW"/>
</dbReference>
<dbReference type="Proteomes" id="UP000274756">
    <property type="component" value="Unassembled WGS sequence"/>
</dbReference>
<keyword evidence="3 9" id="KW-0812">Transmembrane</keyword>
<evidence type="ECO:0000256" key="2">
    <source>
        <dbReference type="ARBA" id="ARBA00022475"/>
    </source>
</evidence>
<dbReference type="InterPro" id="IPR000276">
    <property type="entry name" value="GPCR_Rhodpsn"/>
</dbReference>
<evidence type="ECO:0000313" key="11">
    <source>
        <dbReference type="EMBL" id="VDN57841.1"/>
    </source>
</evidence>
<dbReference type="PRINTS" id="PR00237">
    <property type="entry name" value="GPCRRHODOPSN"/>
</dbReference>
<feature type="transmembrane region" description="Helical" evidence="9">
    <location>
        <begin position="141"/>
        <end position="166"/>
    </location>
</feature>
<dbReference type="AlphaFoldDB" id="A0A0N4U9N5"/>
<gene>
    <name evidence="11" type="ORF">DME_LOCUS7814</name>
</gene>
<protein>
    <submittedName>
        <fullName evidence="14">G_PROTEIN_RECEP_F1_2 domain-containing protein</fullName>
    </submittedName>
</protein>
<comment type="subcellular location">
    <subcellularLocation>
        <location evidence="1">Cell membrane</location>
        <topology evidence="1">Multi-pass membrane protein</topology>
    </subcellularLocation>
</comment>
<dbReference type="PANTHER" id="PTHR24249">
    <property type="entry name" value="HISTAMINE RECEPTOR-RELATED G-PROTEIN COUPLED RECEPTOR"/>
    <property type="match status" value="1"/>
</dbReference>
<dbReference type="Gene3D" id="1.20.1070.10">
    <property type="entry name" value="Rhodopsin 7-helix transmembrane proteins"/>
    <property type="match status" value="1"/>
</dbReference>
<keyword evidence="7" id="KW-0675">Receptor</keyword>
<dbReference type="InterPro" id="IPR017452">
    <property type="entry name" value="GPCR_Rhodpsn_7TM"/>
</dbReference>
<dbReference type="PROSITE" id="PS50262">
    <property type="entry name" value="G_PROTEIN_RECEP_F1_2"/>
    <property type="match status" value="1"/>
</dbReference>
<name>A0A0N4U9N5_DRAME</name>
<dbReference type="CDD" id="cd00637">
    <property type="entry name" value="7tm_classA_rhodopsin-like"/>
    <property type="match status" value="1"/>
</dbReference>
<evidence type="ECO:0000313" key="14">
    <source>
        <dbReference type="WBParaSite" id="DME_0000380901-mRNA-1"/>
    </source>
</evidence>
<dbReference type="GO" id="GO:0005886">
    <property type="term" value="C:plasma membrane"/>
    <property type="evidence" value="ECO:0007669"/>
    <property type="project" value="UniProtKB-SubCell"/>
</dbReference>
<evidence type="ECO:0000256" key="5">
    <source>
        <dbReference type="ARBA" id="ARBA00023040"/>
    </source>
</evidence>
<keyword evidence="4 9" id="KW-1133">Transmembrane helix</keyword>
<keyword evidence="5" id="KW-0297">G-protein coupled receptor</keyword>
<evidence type="ECO:0000256" key="3">
    <source>
        <dbReference type="ARBA" id="ARBA00022692"/>
    </source>
</evidence>
<proteinExistence type="predicted"/>
<dbReference type="EMBL" id="UYYG01001163">
    <property type="protein sequence ID" value="VDN57841.1"/>
    <property type="molecule type" value="Genomic_DNA"/>
</dbReference>
<dbReference type="SUPFAM" id="SSF81321">
    <property type="entry name" value="Family A G protein-coupled receptor-like"/>
    <property type="match status" value="1"/>
</dbReference>
<dbReference type="InterPro" id="IPR050569">
    <property type="entry name" value="TAAR"/>
</dbReference>
<dbReference type="Pfam" id="PF00001">
    <property type="entry name" value="7tm_1"/>
    <property type="match status" value="1"/>
</dbReference>
<keyword evidence="8" id="KW-0807">Transducer</keyword>
<evidence type="ECO:0000256" key="8">
    <source>
        <dbReference type="ARBA" id="ARBA00023224"/>
    </source>
</evidence>
<feature type="transmembrane region" description="Helical" evidence="9">
    <location>
        <begin position="97"/>
        <end position="120"/>
    </location>
</feature>
<evidence type="ECO:0000256" key="6">
    <source>
        <dbReference type="ARBA" id="ARBA00023136"/>
    </source>
</evidence>
<evidence type="ECO:0000256" key="1">
    <source>
        <dbReference type="ARBA" id="ARBA00004651"/>
    </source>
</evidence>
<accession>A0A0N4U9N5</accession>
<feature type="transmembrane region" description="Helical" evidence="9">
    <location>
        <begin position="55"/>
        <end position="77"/>
    </location>
</feature>
<keyword evidence="13" id="KW-1185">Reference proteome</keyword>
<evidence type="ECO:0000313" key="13">
    <source>
        <dbReference type="Proteomes" id="UP000274756"/>
    </source>
</evidence>
<evidence type="ECO:0000256" key="9">
    <source>
        <dbReference type="SAM" id="Phobius"/>
    </source>
</evidence>
<keyword evidence="2" id="KW-1003">Cell membrane</keyword>
<feature type="domain" description="G-protein coupled receptors family 1 profile" evidence="10">
    <location>
        <begin position="36"/>
        <end position="307"/>
    </location>
</feature>